<dbReference type="SUPFAM" id="SSF52540">
    <property type="entry name" value="P-loop containing nucleoside triphosphate hydrolases"/>
    <property type="match status" value="1"/>
</dbReference>
<keyword evidence="2 3" id="KW-0808">Transferase</keyword>
<dbReference type="EC" id="2.8.2.-" evidence="3"/>
<proteinExistence type="inferred from homology"/>
<dbReference type="GO" id="GO:0008146">
    <property type="term" value="F:sulfotransferase activity"/>
    <property type="evidence" value="ECO:0007669"/>
    <property type="project" value="InterPro"/>
</dbReference>
<sequence length="127" mass="14527">MASPNGNEHDSASKRNEECREDIDGSSYNSLEEILSTLPRETGWTSEYIYRYQGLWINPNFVPGTLKAQQQFRARSTDIFLVTTPKSSTTWLKALIFSIVNRTRYDASSKHPLFTANPHDCFSRFGN</sequence>
<dbReference type="PANTHER" id="PTHR11783">
    <property type="entry name" value="SULFOTRANSFERASE SULT"/>
    <property type="match status" value="1"/>
</dbReference>
<evidence type="ECO:0000256" key="2">
    <source>
        <dbReference type="ARBA" id="ARBA00022679"/>
    </source>
</evidence>
<evidence type="ECO:0000256" key="4">
    <source>
        <dbReference type="SAM" id="MobiDB-lite"/>
    </source>
</evidence>
<evidence type="ECO:0000259" key="5">
    <source>
        <dbReference type="Pfam" id="PF00685"/>
    </source>
</evidence>
<dbReference type="InterPro" id="IPR027417">
    <property type="entry name" value="P-loop_NTPase"/>
</dbReference>
<accession>A0A2P2LLX3</accession>
<feature type="compositionally biased region" description="Basic and acidic residues" evidence="4">
    <location>
        <begin position="7"/>
        <end position="18"/>
    </location>
</feature>
<comment type="similarity">
    <text evidence="1 3">Belongs to the sulfotransferase 1 family.</text>
</comment>
<feature type="region of interest" description="Disordered" evidence="4">
    <location>
        <begin position="1"/>
        <end position="24"/>
    </location>
</feature>
<dbReference type="Gene3D" id="3.40.50.300">
    <property type="entry name" value="P-loop containing nucleotide triphosphate hydrolases"/>
    <property type="match status" value="1"/>
</dbReference>
<feature type="domain" description="Sulfotransferase" evidence="5">
    <location>
        <begin position="77"/>
        <end position="122"/>
    </location>
</feature>
<protein>
    <recommendedName>
        <fullName evidence="3">Sulfotransferase</fullName>
        <ecNumber evidence="3">2.8.2.-</ecNumber>
    </recommendedName>
</protein>
<dbReference type="EMBL" id="GGEC01038479">
    <property type="protein sequence ID" value="MBX18963.1"/>
    <property type="molecule type" value="Transcribed_RNA"/>
</dbReference>
<dbReference type="Pfam" id="PF00685">
    <property type="entry name" value="Sulfotransfer_1"/>
    <property type="match status" value="1"/>
</dbReference>
<evidence type="ECO:0000256" key="1">
    <source>
        <dbReference type="ARBA" id="ARBA00005771"/>
    </source>
</evidence>
<name>A0A2P2LLX3_RHIMU</name>
<evidence type="ECO:0000256" key="3">
    <source>
        <dbReference type="RuleBase" id="RU361155"/>
    </source>
</evidence>
<organism evidence="6">
    <name type="scientific">Rhizophora mucronata</name>
    <name type="common">Asiatic mangrove</name>
    <dbReference type="NCBI Taxonomy" id="61149"/>
    <lineage>
        <taxon>Eukaryota</taxon>
        <taxon>Viridiplantae</taxon>
        <taxon>Streptophyta</taxon>
        <taxon>Embryophyta</taxon>
        <taxon>Tracheophyta</taxon>
        <taxon>Spermatophyta</taxon>
        <taxon>Magnoliopsida</taxon>
        <taxon>eudicotyledons</taxon>
        <taxon>Gunneridae</taxon>
        <taxon>Pentapetalae</taxon>
        <taxon>rosids</taxon>
        <taxon>fabids</taxon>
        <taxon>Malpighiales</taxon>
        <taxon>Rhizophoraceae</taxon>
        <taxon>Rhizophora</taxon>
    </lineage>
</organism>
<reference evidence="6" key="1">
    <citation type="submission" date="2018-02" db="EMBL/GenBank/DDBJ databases">
        <title>Rhizophora mucronata_Transcriptome.</title>
        <authorList>
            <person name="Meera S.P."/>
            <person name="Sreeshan A."/>
            <person name="Augustine A."/>
        </authorList>
    </citation>
    <scope>NUCLEOTIDE SEQUENCE</scope>
    <source>
        <tissue evidence="6">Leaf</tissue>
    </source>
</reference>
<dbReference type="InterPro" id="IPR000863">
    <property type="entry name" value="Sulfotransferase_dom"/>
</dbReference>
<evidence type="ECO:0000313" key="6">
    <source>
        <dbReference type="EMBL" id="MBX18963.1"/>
    </source>
</evidence>
<dbReference type="AlphaFoldDB" id="A0A2P2LLX3"/>